<sequence length="277" mass="30751">NNGTSQPTFDPDCWTEDSQFWAIFTAGLNRILTLEQSGQIAPVNINNVLHPTNSGTTDLEKAWHYFLAGFDSGHIYYGGAQDFSMHPINAQNTAMQYVDPIIGDGELPPSATDYTKPSIFYLSRFPWNPGGDNAGPAYGYKHWTYGSDFYVYTFAYDASGLQSVRTRYRVSAGPDPSNNNKTYAGGTGIGAWQEITMSSSTFTVKILISNTDMTNTSPYDNFRPKYTPLRYWAQVTGVQNQLVDYYVEAIDKKGNIAQSPIYHVYVGASAPQPEQSL</sequence>
<accession>X0T5N6</accession>
<gene>
    <name evidence="1" type="ORF">S01H1_29220</name>
</gene>
<evidence type="ECO:0000313" key="1">
    <source>
        <dbReference type="EMBL" id="GAF88509.1"/>
    </source>
</evidence>
<name>X0T5N6_9ZZZZ</name>
<feature type="non-terminal residue" evidence="1">
    <location>
        <position position="1"/>
    </location>
</feature>
<reference evidence="1" key="1">
    <citation type="journal article" date="2014" name="Front. Microbiol.">
        <title>High frequency of phylogenetically diverse reductive dehalogenase-homologous genes in deep subseafloor sedimentary metagenomes.</title>
        <authorList>
            <person name="Kawai M."/>
            <person name="Futagami T."/>
            <person name="Toyoda A."/>
            <person name="Takaki Y."/>
            <person name="Nishi S."/>
            <person name="Hori S."/>
            <person name="Arai W."/>
            <person name="Tsubouchi T."/>
            <person name="Morono Y."/>
            <person name="Uchiyama I."/>
            <person name="Ito T."/>
            <person name="Fujiyama A."/>
            <person name="Inagaki F."/>
            <person name="Takami H."/>
        </authorList>
    </citation>
    <scope>NUCLEOTIDE SEQUENCE</scope>
    <source>
        <strain evidence="1">Expedition CK06-06</strain>
    </source>
</reference>
<feature type="non-terminal residue" evidence="1">
    <location>
        <position position="277"/>
    </location>
</feature>
<dbReference type="EMBL" id="BARS01017901">
    <property type="protein sequence ID" value="GAF88509.1"/>
    <property type="molecule type" value="Genomic_DNA"/>
</dbReference>
<proteinExistence type="predicted"/>
<organism evidence="1">
    <name type="scientific">marine sediment metagenome</name>
    <dbReference type="NCBI Taxonomy" id="412755"/>
    <lineage>
        <taxon>unclassified sequences</taxon>
        <taxon>metagenomes</taxon>
        <taxon>ecological metagenomes</taxon>
    </lineage>
</organism>
<dbReference type="AlphaFoldDB" id="X0T5N6"/>
<comment type="caution">
    <text evidence="1">The sequence shown here is derived from an EMBL/GenBank/DDBJ whole genome shotgun (WGS) entry which is preliminary data.</text>
</comment>
<protein>
    <submittedName>
        <fullName evidence="1">Uncharacterized protein</fullName>
    </submittedName>
</protein>